<dbReference type="Pfam" id="PF14478">
    <property type="entry name" value="DUF4430"/>
    <property type="match status" value="1"/>
</dbReference>
<dbReference type="EMBL" id="FOSB01000006">
    <property type="protein sequence ID" value="SFK01480.1"/>
    <property type="molecule type" value="Genomic_DNA"/>
</dbReference>
<keyword evidence="2" id="KW-0732">Signal</keyword>
<gene>
    <name evidence="4" type="ORF">SAMN04487936_106150</name>
</gene>
<dbReference type="PROSITE" id="PS51257">
    <property type="entry name" value="PROKAR_LIPOPROTEIN"/>
    <property type="match status" value="1"/>
</dbReference>
<feature type="chain" id="PRO_5039036768" description="Transcobalamin-like C-terminal domain-containing protein" evidence="2">
    <location>
        <begin position="20"/>
        <end position="145"/>
    </location>
</feature>
<proteinExistence type="predicted"/>
<evidence type="ECO:0000256" key="2">
    <source>
        <dbReference type="SAM" id="SignalP"/>
    </source>
</evidence>
<evidence type="ECO:0000256" key="1">
    <source>
        <dbReference type="SAM" id="MobiDB-lite"/>
    </source>
</evidence>
<dbReference type="InterPro" id="IPR027954">
    <property type="entry name" value="Transcobalamin-like_C"/>
</dbReference>
<accession>A0A1I3W234</accession>
<feature type="signal peptide" evidence="2">
    <location>
        <begin position="1"/>
        <end position="19"/>
    </location>
</feature>
<evidence type="ECO:0000259" key="3">
    <source>
        <dbReference type="Pfam" id="PF14478"/>
    </source>
</evidence>
<organism evidence="4 5">
    <name type="scientific">Halobacillus dabanensis</name>
    <dbReference type="NCBI Taxonomy" id="240302"/>
    <lineage>
        <taxon>Bacteria</taxon>
        <taxon>Bacillati</taxon>
        <taxon>Bacillota</taxon>
        <taxon>Bacilli</taxon>
        <taxon>Bacillales</taxon>
        <taxon>Bacillaceae</taxon>
        <taxon>Halobacillus</taxon>
    </lineage>
</organism>
<evidence type="ECO:0000313" key="5">
    <source>
        <dbReference type="Proteomes" id="UP000183557"/>
    </source>
</evidence>
<dbReference type="AlphaFoldDB" id="A0A1I3W234"/>
<evidence type="ECO:0000313" key="4">
    <source>
        <dbReference type="EMBL" id="SFK01480.1"/>
    </source>
</evidence>
<dbReference type="Gene3D" id="2.170.130.30">
    <property type="match status" value="1"/>
</dbReference>
<reference evidence="5" key="1">
    <citation type="submission" date="2016-10" db="EMBL/GenBank/DDBJ databases">
        <authorList>
            <person name="Varghese N."/>
            <person name="Submissions S."/>
        </authorList>
    </citation>
    <scope>NUCLEOTIDE SEQUENCE [LARGE SCALE GENOMIC DNA]</scope>
    <source>
        <strain evidence="5">CGMCC 1.3704</strain>
    </source>
</reference>
<name>A0A1I3W234_HALDA</name>
<keyword evidence="5" id="KW-1185">Reference proteome</keyword>
<protein>
    <recommendedName>
        <fullName evidence="3">Transcobalamin-like C-terminal domain-containing protein</fullName>
    </recommendedName>
</protein>
<feature type="domain" description="Transcobalamin-like C-terminal" evidence="3">
    <location>
        <begin position="77"/>
        <end position="142"/>
    </location>
</feature>
<dbReference type="OrthoDB" id="2870483at2"/>
<feature type="region of interest" description="Disordered" evidence="1">
    <location>
        <begin position="24"/>
        <end position="50"/>
    </location>
</feature>
<sequence>MSKWYSVLLAMVMAVGVLVGCGSQEEEGTSSNQEEQVEENTSANEEEQAEEVTVQVEIANSKEDEVIADDEWTVEEGTTLMEVMEENYEVEQTEGFINSIEGIAGNEEEKMAWMYTINGEEAMVGANEYEVEDGDEIAFNYQSWE</sequence>
<dbReference type="Proteomes" id="UP000183557">
    <property type="component" value="Unassembled WGS sequence"/>
</dbReference>
<dbReference type="RefSeq" id="WP_075036761.1">
    <property type="nucleotide sequence ID" value="NZ_FOSB01000006.1"/>
</dbReference>